<sequence length="67" mass="7716">MDNEELDFLQEQLDATELLVCAACRDETLHAHVEVLGNYPQATELLMECTVCGTRRSWLQLHERPDN</sequence>
<protein>
    <submittedName>
        <fullName evidence="1">Uncharacterized protein</fullName>
    </submittedName>
</protein>
<dbReference type="RefSeq" id="WP_345112460.1">
    <property type="nucleotide sequence ID" value="NZ_BAABDH010000027.1"/>
</dbReference>
<proteinExistence type="predicted"/>
<comment type="caution">
    <text evidence="1">The sequence shown here is derived from an EMBL/GenBank/DDBJ whole genome shotgun (WGS) entry which is preliminary data.</text>
</comment>
<name>A0ABP7MXB4_9BACT</name>
<keyword evidence="2" id="KW-1185">Reference proteome</keyword>
<dbReference type="EMBL" id="BAABDH010000027">
    <property type="protein sequence ID" value="GAA3932095.1"/>
    <property type="molecule type" value="Genomic_DNA"/>
</dbReference>
<evidence type="ECO:0000313" key="1">
    <source>
        <dbReference type="EMBL" id="GAA3932095.1"/>
    </source>
</evidence>
<accession>A0ABP7MXB4</accession>
<reference evidence="2" key="1">
    <citation type="journal article" date="2019" name="Int. J. Syst. Evol. Microbiol.">
        <title>The Global Catalogue of Microorganisms (GCM) 10K type strain sequencing project: providing services to taxonomists for standard genome sequencing and annotation.</title>
        <authorList>
            <consortium name="The Broad Institute Genomics Platform"/>
            <consortium name="The Broad Institute Genome Sequencing Center for Infectious Disease"/>
            <person name="Wu L."/>
            <person name="Ma J."/>
        </authorList>
    </citation>
    <scope>NUCLEOTIDE SEQUENCE [LARGE SCALE GENOMIC DNA]</scope>
    <source>
        <strain evidence="2">JCM 17214</strain>
    </source>
</reference>
<gene>
    <name evidence="1" type="ORF">GCM10022406_16310</name>
</gene>
<dbReference type="Proteomes" id="UP001499909">
    <property type="component" value="Unassembled WGS sequence"/>
</dbReference>
<organism evidence="1 2">
    <name type="scientific">Hymenobacter algoricola</name>
    <dbReference type="NCBI Taxonomy" id="486267"/>
    <lineage>
        <taxon>Bacteria</taxon>
        <taxon>Pseudomonadati</taxon>
        <taxon>Bacteroidota</taxon>
        <taxon>Cytophagia</taxon>
        <taxon>Cytophagales</taxon>
        <taxon>Hymenobacteraceae</taxon>
        <taxon>Hymenobacter</taxon>
    </lineage>
</organism>
<evidence type="ECO:0000313" key="2">
    <source>
        <dbReference type="Proteomes" id="UP001499909"/>
    </source>
</evidence>